<dbReference type="CDD" id="cd00870">
    <property type="entry name" value="PI3Ka_III"/>
    <property type="match status" value="1"/>
</dbReference>
<dbReference type="EC" id="2.7.1.137" evidence="7"/>
<organism evidence="12 13">
    <name type="scientific">Rhizodiscina lignyota</name>
    <dbReference type="NCBI Taxonomy" id="1504668"/>
    <lineage>
        <taxon>Eukaryota</taxon>
        <taxon>Fungi</taxon>
        <taxon>Dikarya</taxon>
        <taxon>Ascomycota</taxon>
        <taxon>Pezizomycotina</taxon>
        <taxon>Dothideomycetes</taxon>
        <taxon>Pleosporomycetidae</taxon>
        <taxon>Aulographales</taxon>
        <taxon>Rhizodiscinaceae</taxon>
        <taxon>Rhizodiscina</taxon>
    </lineage>
</organism>
<dbReference type="InterPro" id="IPR035892">
    <property type="entry name" value="C2_domain_sf"/>
</dbReference>
<proteinExistence type="inferred from homology"/>
<dbReference type="GO" id="GO:0048015">
    <property type="term" value="P:phosphatidylinositol-mediated signaling"/>
    <property type="evidence" value="ECO:0007669"/>
    <property type="project" value="TreeGrafter"/>
</dbReference>
<accession>A0A9P4IEP4</accession>
<dbReference type="PROSITE" id="PS50290">
    <property type="entry name" value="PI3_4_KINASE_3"/>
    <property type="match status" value="1"/>
</dbReference>
<feature type="domain" description="PI3K/PI4K catalytic" evidence="9">
    <location>
        <begin position="622"/>
        <end position="888"/>
    </location>
</feature>
<dbReference type="InterPro" id="IPR057756">
    <property type="entry name" value="PI3-kinase_type3/VPS34_cat"/>
</dbReference>
<reference evidence="12" key="1">
    <citation type="journal article" date="2020" name="Stud. Mycol.">
        <title>101 Dothideomycetes genomes: a test case for predicting lifestyles and emergence of pathogens.</title>
        <authorList>
            <person name="Haridas S."/>
            <person name="Albert R."/>
            <person name="Binder M."/>
            <person name="Bloem J."/>
            <person name="Labutti K."/>
            <person name="Salamov A."/>
            <person name="Andreopoulos B."/>
            <person name="Baker S."/>
            <person name="Barry K."/>
            <person name="Bills G."/>
            <person name="Bluhm B."/>
            <person name="Cannon C."/>
            <person name="Castanera R."/>
            <person name="Culley D."/>
            <person name="Daum C."/>
            <person name="Ezra D."/>
            <person name="Gonzalez J."/>
            <person name="Henrissat B."/>
            <person name="Kuo A."/>
            <person name="Liang C."/>
            <person name="Lipzen A."/>
            <person name="Lutzoni F."/>
            <person name="Magnuson J."/>
            <person name="Mondo S."/>
            <person name="Nolan M."/>
            <person name="Ohm R."/>
            <person name="Pangilinan J."/>
            <person name="Park H.-J."/>
            <person name="Ramirez L."/>
            <person name="Alfaro M."/>
            <person name="Sun H."/>
            <person name="Tritt A."/>
            <person name="Yoshinaga Y."/>
            <person name="Zwiers L.-H."/>
            <person name="Turgeon B."/>
            <person name="Goodwin S."/>
            <person name="Spatafora J."/>
            <person name="Crous P."/>
            <person name="Grigoriev I."/>
        </authorList>
    </citation>
    <scope>NUCLEOTIDE SEQUENCE</scope>
    <source>
        <strain evidence="12">CBS 133067</strain>
    </source>
</reference>
<dbReference type="InterPro" id="IPR001263">
    <property type="entry name" value="PI3K_accessory_dom"/>
</dbReference>
<dbReference type="SUPFAM" id="SSF56112">
    <property type="entry name" value="Protein kinase-like (PK-like)"/>
    <property type="match status" value="1"/>
</dbReference>
<dbReference type="GO" id="GO:0034271">
    <property type="term" value="C:phosphatidylinositol 3-kinase complex, class III, type I"/>
    <property type="evidence" value="ECO:0007669"/>
    <property type="project" value="TreeGrafter"/>
</dbReference>
<dbReference type="Pfam" id="PF00792">
    <property type="entry name" value="PI3K_C2"/>
    <property type="match status" value="1"/>
</dbReference>
<dbReference type="FunFam" id="3.30.1010.10:FF:000002">
    <property type="entry name" value="Phosphatidylinositol 3-kinase catalytic subunit type 3"/>
    <property type="match status" value="1"/>
</dbReference>
<dbReference type="SMART" id="SM00145">
    <property type="entry name" value="PI3Ka"/>
    <property type="match status" value="1"/>
</dbReference>
<evidence type="ECO:0000313" key="13">
    <source>
        <dbReference type="Proteomes" id="UP000799772"/>
    </source>
</evidence>
<dbReference type="Gene3D" id="1.10.1070.11">
    <property type="entry name" value="Phosphatidylinositol 3-/4-kinase, catalytic domain"/>
    <property type="match status" value="1"/>
</dbReference>
<dbReference type="FunFam" id="1.10.1070.11:FF:000002">
    <property type="entry name" value="Phosphatidylinositol 3-kinase catalytic subunit type 3"/>
    <property type="match status" value="1"/>
</dbReference>
<keyword evidence="13" id="KW-1185">Reference proteome</keyword>
<comment type="similarity">
    <text evidence="1">Belongs to the PI3/PI4-kinase family. Type III PI4K subfamily.</text>
</comment>
<dbReference type="SUPFAM" id="SSF48371">
    <property type="entry name" value="ARM repeat"/>
    <property type="match status" value="1"/>
</dbReference>
<name>A0A9P4IEP4_9PEZI</name>
<dbReference type="SUPFAM" id="SSF49562">
    <property type="entry name" value="C2 domain (Calcium/lipid-binding domain, CaLB)"/>
    <property type="match status" value="1"/>
</dbReference>
<dbReference type="GO" id="GO:0034272">
    <property type="term" value="C:phosphatidylinositol 3-kinase complex, class III, type II"/>
    <property type="evidence" value="ECO:0007669"/>
    <property type="project" value="TreeGrafter"/>
</dbReference>
<dbReference type="InterPro" id="IPR042236">
    <property type="entry name" value="PI3K_accessory_sf"/>
</dbReference>
<evidence type="ECO:0000256" key="7">
    <source>
        <dbReference type="PIRNR" id="PIRNR000587"/>
    </source>
</evidence>
<evidence type="ECO:0000256" key="5">
    <source>
        <dbReference type="ARBA" id="ARBA00022840"/>
    </source>
</evidence>
<keyword evidence="2 7" id="KW-0808">Transferase</keyword>
<dbReference type="InterPro" id="IPR008290">
    <property type="entry name" value="PI3K_Vps34"/>
</dbReference>
<dbReference type="PANTHER" id="PTHR10048">
    <property type="entry name" value="PHOSPHATIDYLINOSITOL KINASE"/>
    <property type="match status" value="1"/>
</dbReference>
<dbReference type="PIRSF" id="PIRSF000587">
    <property type="entry name" value="PI3K_Vps34"/>
    <property type="match status" value="1"/>
</dbReference>
<dbReference type="SMART" id="SM00142">
    <property type="entry name" value="PI3K_C2"/>
    <property type="match status" value="1"/>
</dbReference>
<dbReference type="GO" id="GO:0000045">
    <property type="term" value="P:autophagosome assembly"/>
    <property type="evidence" value="ECO:0007669"/>
    <property type="project" value="TreeGrafter"/>
</dbReference>
<evidence type="ECO:0000256" key="8">
    <source>
        <dbReference type="SAM" id="MobiDB-lite"/>
    </source>
</evidence>
<protein>
    <recommendedName>
        <fullName evidence="7">Phosphatidylinositol 3-kinase VPS34</fullName>
        <ecNumber evidence="7">2.7.1.137</ecNumber>
    </recommendedName>
</protein>
<dbReference type="AlphaFoldDB" id="A0A9P4IEP4"/>
<dbReference type="Gene3D" id="2.60.40.150">
    <property type="entry name" value="C2 domain"/>
    <property type="match status" value="1"/>
</dbReference>
<feature type="domain" description="C2 PI3K-type" evidence="11">
    <location>
        <begin position="25"/>
        <end position="193"/>
    </location>
</feature>
<evidence type="ECO:0000259" key="11">
    <source>
        <dbReference type="PROSITE" id="PS51547"/>
    </source>
</evidence>
<evidence type="ECO:0000259" key="10">
    <source>
        <dbReference type="PROSITE" id="PS51545"/>
    </source>
</evidence>
<dbReference type="Pfam" id="PF00613">
    <property type="entry name" value="PI3Ka"/>
    <property type="match status" value="1"/>
</dbReference>
<dbReference type="PROSITE" id="PS00915">
    <property type="entry name" value="PI3_4_KINASE_1"/>
    <property type="match status" value="1"/>
</dbReference>
<evidence type="ECO:0000256" key="6">
    <source>
        <dbReference type="ARBA" id="ARBA00023985"/>
    </source>
</evidence>
<evidence type="ECO:0000259" key="9">
    <source>
        <dbReference type="PROSITE" id="PS50290"/>
    </source>
</evidence>
<dbReference type="InterPro" id="IPR018936">
    <property type="entry name" value="PI3/4_kinase_CS"/>
</dbReference>
<keyword evidence="5 7" id="KW-0067">ATP-binding</keyword>
<dbReference type="CDD" id="cd08397">
    <property type="entry name" value="C2_PI3K_class_III"/>
    <property type="match status" value="1"/>
</dbReference>
<dbReference type="GO" id="GO:0005777">
    <property type="term" value="C:peroxisome"/>
    <property type="evidence" value="ECO:0007669"/>
    <property type="project" value="TreeGrafter"/>
</dbReference>
<dbReference type="Proteomes" id="UP000799772">
    <property type="component" value="Unassembled WGS sequence"/>
</dbReference>
<dbReference type="OrthoDB" id="67688at2759"/>
<dbReference type="PANTHER" id="PTHR10048:SF7">
    <property type="entry name" value="PHOSPHATIDYLINOSITOL 3-KINASE CATALYTIC SUBUNIT TYPE 3"/>
    <property type="match status" value="1"/>
</dbReference>
<feature type="compositionally biased region" description="Basic and acidic residues" evidence="8">
    <location>
        <begin position="170"/>
        <end position="181"/>
    </location>
</feature>
<dbReference type="InterPro" id="IPR002420">
    <property type="entry name" value="PI3K-type_C2_dom"/>
</dbReference>
<evidence type="ECO:0000256" key="2">
    <source>
        <dbReference type="ARBA" id="ARBA00022679"/>
    </source>
</evidence>
<dbReference type="PROSITE" id="PS51545">
    <property type="entry name" value="PIK_HELICAL"/>
    <property type="match status" value="1"/>
</dbReference>
<dbReference type="Pfam" id="PF00454">
    <property type="entry name" value="PI3_PI4_kinase"/>
    <property type="match status" value="1"/>
</dbReference>
<dbReference type="GO" id="GO:0000407">
    <property type="term" value="C:phagophore assembly site"/>
    <property type="evidence" value="ECO:0007669"/>
    <property type="project" value="TreeGrafter"/>
</dbReference>
<comment type="caution">
    <text evidence="12">The sequence shown here is derived from an EMBL/GenBank/DDBJ whole genome shotgun (WGS) entry which is preliminary data.</text>
</comment>
<dbReference type="GO" id="GO:0016303">
    <property type="term" value="F:1-phosphatidylinositol-3-kinase activity"/>
    <property type="evidence" value="ECO:0007669"/>
    <property type="project" value="UniProtKB-UniRule"/>
</dbReference>
<keyword evidence="4 7" id="KW-0418">Kinase</keyword>
<dbReference type="SMART" id="SM00146">
    <property type="entry name" value="PI3Kc"/>
    <property type="match status" value="1"/>
</dbReference>
<dbReference type="GO" id="GO:0005524">
    <property type="term" value="F:ATP binding"/>
    <property type="evidence" value="ECO:0007669"/>
    <property type="project" value="UniProtKB-UniRule"/>
</dbReference>
<evidence type="ECO:0000256" key="4">
    <source>
        <dbReference type="ARBA" id="ARBA00022777"/>
    </source>
</evidence>
<feature type="domain" description="PIK helical" evidence="10">
    <location>
        <begin position="355"/>
        <end position="541"/>
    </location>
</feature>
<gene>
    <name evidence="12" type="ORF">NA57DRAFT_37032</name>
</gene>
<evidence type="ECO:0000313" key="12">
    <source>
        <dbReference type="EMBL" id="KAF2100416.1"/>
    </source>
</evidence>
<feature type="region of interest" description="Disordered" evidence="8">
    <location>
        <begin position="293"/>
        <end position="319"/>
    </location>
</feature>
<dbReference type="InterPro" id="IPR036940">
    <property type="entry name" value="PI3/4_kinase_cat_sf"/>
</dbReference>
<dbReference type="PROSITE" id="PS00916">
    <property type="entry name" value="PI3_4_KINASE_2"/>
    <property type="match status" value="1"/>
</dbReference>
<evidence type="ECO:0000256" key="1">
    <source>
        <dbReference type="ARBA" id="ARBA00006209"/>
    </source>
</evidence>
<feature type="region of interest" description="Disordered" evidence="8">
    <location>
        <begin position="158"/>
        <end position="181"/>
    </location>
</feature>
<dbReference type="FunFam" id="1.25.40.70:FF:000009">
    <property type="entry name" value="Phosphatidylinositol 3-kinase VPS34"/>
    <property type="match status" value="1"/>
</dbReference>
<comment type="catalytic activity">
    <reaction evidence="6">
        <text>a 1,2-diacyl-sn-glycero-3-phospho-(1D-myo-inositol) + ATP = a 1,2-diacyl-sn-glycero-3-phospho-(1D-myo-inositol-3-phosphate) + ADP + H(+)</text>
        <dbReference type="Rhea" id="RHEA:12709"/>
        <dbReference type="ChEBI" id="CHEBI:15378"/>
        <dbReference type="ChEBI" id="CHEBI:30616"/>
        <dbReference type="ChEBI" id="CHEBI:57880"/>
        <dbReference type="ChEBI" id="CHEBI:58088"/>
        <dbReference type="ChEBI" id="CHEBI:456216"/>
        <dbReference type="EC" id="2.7.1.137"/>
    </reaction>
    <physiologicalReaction direction="left-to-right" evidence="6">
        <dbReference type="Rhea" id="RHEA:12710"/>
    </physiologicalReaction>
</comment>
<dbReference type="EMBL" id="ML978124">
    <property type="protein sequence ID" value="KAF2100416.1"/>
    <property type="molecule type" value="Genomic_DNA"/>
</dbReference>
<dbReference type="GO" id="GO:0005768">
    <property type="term" value="C:endosome"/>
    <property type="evidence" value="ECO:0007669"/>
    <property type="project" value="TreeGrafter"/>
</dbReference>
<dbReference type="InterPro" id="IPR000403">
    <property type="entry name" value="PI3/4_kinase_cat_dom"/>
</dbReference>
<dbReference type="InterPro" id="IPR011009">
    <property type="entry name" value="Kinase-like_dom_sf"/>
</dbReference>
<dbReference type="InterPro" id="IPR015433">
    <property type="entry name" value="PI3/4_kinase"/>
</dbReference>
<dbReference type="GO" id="GO:0006897">
    <property type="term" value="P:endocytosis"/>
    <property type="evidence" value="ECO:0007669"/>
    <property type="project" value="TreeGrafter"/>
</dbReference>
<evidence type="ECO:0000256" key="3">
    <source>
        <dbReference type="ARBA" id="ARBA00022741"/>
    </source>
</evidence>
<dbReference type="Gene3D" id="3.30.1010.10">
    <property type="entry name" value="Phosphatidylinositol 3-kinase Catalytic Subunit, Chain A, domain 4"/>
    <property type="match status" value="1"/>
</dbReference>
<dbReference type="InterPro" id="IPR016024">
    <property type="entry name" value="ARM-type_fold"/>
</dbReference>
<sequence>MDSFSFASSSDVDLPVYVKIDALHGYQTPIPASVLLKRPDLKHRGSNLSPHSELYVTAQIWADSKPLTVPVQTTYKVFKTSRTWSEWLTIPISYASVPLSSQLAITIWDLSPAGGEDAHFHAIPFGGTTIPLFDKDNTLQKGTQKCLIHRNKAADGFSDSTTPHILPLSRRRDEDGKVPEQPLDAREQELERVEALIKKREMGEIPENRWLDQFVFRQFEKLESGLRKDAHRRHRATVHNSAHVNGATANGSVHTYEEDEGIFHLYIEFPRFDHPIVFTDKEYPAPPISTMQASHSEVRLRPPPEVSPGPGIDSGDDPAAGRLIRIYDPEVGIRDNPAESKHRRLVRSHRTGVLDRDLKPNAKIRDELNTIMSYGPTQDLNPEEKDLVWKFRHHLTRDKRALTKFVKSVSWSDPSEARQAVQMLPRWTEIDVDDALELLGPTFDNPAVRAYAVDRLRKADDEELLLYLLQLVQALKFEKVAVAEDGSSADDSSLALFLVTRAADNFLLGNFLHWYLMVECSDNSPQQGDVHRKLFAKVEYDFMTELMKRPEGPQNRKTLRRQGELITILSKISKDVRHSRDDRPRKIEKLKRYLADPKNELVQFDSPLPLPLDPTVLITGCLPEQSNVFKSSLFPLLITFKTSTGSNYPVIFKTGDDLRQDQLVIQIITLMDRLLRKENLDLKLTPYRILATSPIAGGVQFIPSSSVTAACQKHKTLLNYLRHHNPDSSEPLGVRKQAMETYVKSVAGYCVITFLLGVGDRHSENLLLTPDGHFFHADFGYILGRDPKPFAPLFKLGREMVEGMGGLSSPHWVEFKQYCFTAYTALRKNANLILNLFALMGRANIPDIRLEPDKAVLKVLERFHLELSEEEAIRYFEGVTNDMVGAVMPVVIDKLHGFVQGWRA</sequence>
<dbReference type="CDD" id="cd00896">
    <property type="entry name" value="PI3Kc_III"/>
    <property type="match status" value="1"/>
</dbReference>
<dbReference type="Gene3D" id="1.25.40.70">
    <property type="entry name" value="Phosphatidylinositol 3-kinase, accessory domain (PIK)"/>
    <property type="match status" value="1"/>
</dbReference>
<keyword evidence="3 7" id="KW-0547">Nucleotide-binding</keyword>
<dbReference type="PROSITE" id="PS51547">
    <property type="entry name" value="C2_PI3K"/>
    <property type="match status" value="1"/>
</dbReference>